<sequence length="91" mass="10164">MTVEEREFREKMGLSRQAAPRGAVTIPHVEHPIPADTHAYPSAGRRATQRGGRLGLIWRGQDIHIKAVMSHAGLSRMRDRLDAIDALIKDD</sequence>
<protein>
    <submittedName>
        <fullName evidence="2">Uncharacterized protein</fullName>
    </submittedName>
</protein>
<gene>
    <name evidence="2" type="ORF">HZF05_04185</name>
</gene>
<evidence type="ECO:0000313" key="3">
    <source>
        <dbReference type="Proteomes" id="UP000570166"/>
    </source>
</evidence>
<dbReference type="RefSeq" id="WP_160366421.1">
    <property type="nucleotide sequence ID" value="NZ_JACEIB010000002.1"/>
</dbReference>
<feature type="region of interest" description="Disordered" evidence="1">
    <location>
        <begin position="1"/>
        <end position="24"/>
    </location>
</feature>
<name>A0A838L2J6_9SPHN</name>
<evidence type="ECO:0000256" key="1">
    <source>
        <dbReference type="SAM" id="MobiDB-lite"/>
    </source>
</evidence>
<dbReference type="EMBL" id="JACEIB010000002">
    <property type="protein sequence ID" value="MBA2933287.1"/>
    <property type="molecule type" value="Genomic_DNA"/>
</dbReference>
<proteinExistence type="predicted"/>
<comment type="caution">
    <text evidence="2">The sequence shown here is derived from an EMBL/GenBank/DDBJ whole genome shotgun (WGS) entry which is preliminary data.</text>
</comment>
<reference evidence="2 3" key="1">
    <citation type="submission" date="2020-07" db="EMBL/GenBank/DDBJ databases">
        <authorList>
            <person name="Sun Q."/>
        </authorList>
    </citation>
    <scope>NUCLEOTIDE SEQUENCE [LARGE SCALE GENOMIC DNA]</scope>
    <source>
        <strain evidence="2 3">CGMCC 1.13654</strain>
    </source>
</reference>
<feature type="compositionally biased region" description="Basic and acidic residues" evidence="1">
    <location>
        <begin position="1"/>
        <end position="13"/>
    </location>
</feature>
<accession>A0A838L2J6</accession>
<organism evidence="2 3">
    <name type="scientific">Sphingomonas chungangi</name>
    <dbReference type="NCBI Taxonomy" id="2683589"/>
    <lineage>
        <taxon>Bacteria</taxon>
        <taxon>Pseudomonadati</taxon>
        <taxon>Pseudomonadota</taxon>
        <taxon>Alphaproteobacteria</taxon>
        <taxon>Sphingomonadales</taxon>
        <taxon>Sphingomonadaceae</taxon>
        <taxon>Sphingomonas</taxon>
    </lineage>
</organism>
<dbReference type="AlphaFoldDB" id="A0A838L2J6"/>
<keyword evidence="3" id="KW-1185">Reference proteome</keyword>
<dbReference type="Proteomes" id="UP000570166">
    <property type="component" value="Unassembled WGS sequence"/>
</dbReference>
<evidence type="ECO:0000313" key="2">
    <source>
        <dbReference type="EMBL" id="MBA2933287.1"/>
    </source>
</evidence>